<comment type="caution">
    <text evidence="2">The sequence shown here is derived from an EMBL/GenBank/DDBJ whole genome shotgun (WGS) entry which is preliminary data.</text>
</comment>
<proteinExistence type="predicted"/>
<feature type="signal peptide" evidence="1">
    <location>
        <begin position="1"/>
        <end position="22"/>
    </location>
</feature>
<protein>
    <submittedName>
        <fullName evidence="2">Uncharacterized protein</fullName>
    </submittedName>
</protein>
<feature type="non-terminal residue" evidence="2">
    <location>
        <position position="118"/>
    </location>
</feature>
<dbReference type="SUPFAM" id="SSF50814">
    <property type="entry name" value="Lipocalins"/>
    <property type="match status" value="1"/>
</dbReference>
<sequence>MAERCLILAAVVAAVLLPGAIGGSPSFPDNNPDLGAYQNEGNCFPLEDTWYMIYRNYEYDPYYGGLNCLIVTEIGPYDGTSATLQAQYGGNKTAKVKATPISTPGYTVKNADNFVSLD</sequence>
<name>A0AAQ4DK89_AMBAM</name>
<evidence type="ECO:0000313" key="3">
    <source>
        <dbReference type="Proteomes" id="UP001321473"/>
    </source>
</evidence>
<dbReference type="EMBL" id="JARKHS020029725">
    <property type="protein sequence ID" value="KAK8762879.1"/>
    <property type="molecule type" value="Genomic_DNA"/>
</dbReference>
<dbReference type="Proteomes" id="UP001321473">
    <property type="component" value="Unassembled WGS sequence"/>
</dbReference>
<dbReference type="InterPro" id="IPR012674">
    <property type="entry name" value="Calycin"/>
</dbReference>
<evidence type="ECO:0000256" key="1">
    <source>
        <dbReference type="SAM" id="SignalP"/>
    </source>
</evidence>
<reference evidence="2 3" key="1">
    <citation type="journal article" date="2023" name="Arcadia Sci">
        <title>De novo assembly of a long-read Amblyomma americanum tick genome.</title>
        <authorList>
            <person name="Chou S."/>
            <person name="Poskanzer K.E."/>
            <person name="Rollins M."/>
            <person name="Thuy-Boun P.S."/>
        </authorList>
    </citation>
    <scope>NUCLEOTIDE SEQUENCE [LARGE SCALE GENOMIC DNA]</scope>
    <source>
        <strain evidence="2">F_SG_1</strain>
        <tissue evidence="2">Salivary glands</tissue>
    </source>
</reference>
<organism evidence="2 3">
    <name type="scientific">Amblyomma americanum</name>
    <name type="common">Lone star tick</name>
    <dbReference type="NCBI Taxonomy" id="6943"/>
    <lineage>
        <taxon>Eukaryota</taxon>
        <taxon>Metazoa</taxon>
        <taxon>Ecdysozoa</taxon>
        <taxon>Arthropoda</taxon>
        <taxon>Chelicerata</taxon>
        <taxon>Arachnida</taxon>
        <taxon>Acari</taxon>
        <taxon>Parasitiformes</taxon>
        <taxon>Ixodida</taxon>
        <taxon>Ixodoidea</taxon>
        <taxon>Ixodidae</taxon>
        <taxon>Amblyomminae</taxon>
        <taxon>Amblyomma</taxon>
    </lineage>
</organism>
<feature type="chain" id="PRO_5042901379" evidence="1">
    <location>
        <begin position="23"/>
        <end position="118"/>
    </location>
</feature>
<evidence type="ECO:0000313" key="2">
    <source>
        <dbReference type="EMBL" id="KAK8762879.1"/>
    </source>
</evidence>
<keyword evidence="1" id="KW-0732">Signal</keyword>
<dbReference type="Gene3D" id="2.40.128.20">
    <property type="match status" value="1"/>
</dbReference>
<gene>
    <name evidence="2" type="ORF">V5799_034512</name>
</gene>
<dbReference type="AlphaFoldDB" id="A0AAQ4DK89"/>
<keyword evidence="3" id="KW-1185">Reference proteome</keyword>
<accession>A0AAQ4DK89</accession>